<protein>
    <submittedName>
        <fullName evidence="1">Uncharacterized protein</fullName>
    </submittedName>
</protein>
<dbReference type="Proteomes" id="UP001162972">
    <property type="component" value="Chromosome 13"/>
</dbReference>
<evidence type="ECO:0000313" key="1">
    <source>
        <dbReference type="EMBL" id="KAJ6433745.1"/>
    </source>
</evidence>
<evidence type="ECO:0000313" key="2">
    <source>
        <dbReference type="Proteomes" id="UP001162972"/>
    </source>
</evidence>
<name>A0AAD6L1Z4_9ROSI</name>
<gene>
    <name evidence="1" type="ORF">OIU84_017448</name>
</gene>
<reference evidence="1 2" key="1">
    <citation type="journal article" date="2023" name="Int. J. Mol. Sci.">
        <title>De Novo Assembly and Annotation of 11 Diverse Shrub Willow (Salix) Genomes Reveals Novel Gene Organization in Sex-Linked Regions.</title>
        <authorList>
            <person name="Hyden B."/>
            <person name="Feng K."/>
            <person name="Yates T.B."/>
            <person name="Jawdy S."/>
            <person name="Cereghino C."/>
            <person name="Smart L.B."/>
            <person name="Muchero W."/>
        </authorList>
    </citation>
    <scope>NUCLEOTIDE SEQUENCE [LARGE SCALE GENOMIC DNA]</scope>
    <source>
        <tissue evidence="1">Shoot tip</tissue>
    </source>
</reference>
<dbReference type="AlphaFoldDB" id="A0AAD6L1Z4"/>
<comment type="caution">
    <text evidence="1">The sequence shown here is derived from an EMBL/GenBank/DDBJ whole genome shotgun (WGS) entry which is preliminary data.</text>
</comment>
<accession>A0AAD6L1Z4</accession>
<proteinExistence type="predicted"/>
<organism evidence="1 2">
    <name type="scientific">Salix udensis</name>
    <dbReference type="NCBI Taxonomy" id="889485"/>
    <lineage>
        <taxon>Eukaryota</taxon>
        <taxon>Viridiplantae</taxon>
        <taxon>Streptophyta</taxon>
        <taxon>Embryophyta</taxon>
        <taxon>Tracheophyta</taxon>
        <taxon>Spermatophyta</taxon>
        <taxon>Magnoliopsida</taxon>
        <taxon>eudicotyledons</taxon>
        <taxon>Gunneridae</taxon>
        <taxon>Pentapetalae</taxon>
        <taxon>rosids</taxon>
        <taxon>fabids</taxon>
        <taxon>Malpighiales</taxon>
        <taxon>Salicaceae</taxon>
        <taxon>Saliceae</taxon>
        <taxon>Salix</taxon>
    </lineage>
</organism>
<keyword evidence="2" id="KW-1185">Reference proteome</keyword>
<sequence>MNAIKECTQRSNKIETTVGFFSDMFNQQPFHFHRFKNKYKLRKQIDYGKLIRHDIMYELNFCDCYVHTVLLC</sequence>
<dbReference type="EMBL" id="JAPFFJ010000002">
    <property type="protein sequence ID" value="KAJ6433745.1"/>
    <property type="molecule type" value="Genomic_DNA"/>
</dbReference>